<feature type="domain" description="B-cell lymphoma 9 beta-catenin binding" evidence="5">
    <location>
        <begin position="306"/>
        <end position="337"/>
    </location>
</feature>
<sequence length="1284" mass="138975">MLPESEKMNGSSVKTEPSTEIKEEIKEENPSEQNLTKNHSGPPSNKLTNGETENNNQKGEMSANVKQESSGQGPVTDNSSSKLPNENVPTTQSMQQPLSSSQQPIVSSPQGASVSSTSKTVMSNTTSMAHSMSSDSHFLQQQSQIFVFSTRMANDAAELVMAGKYKNILNFHTDQPETQTFLQKNNIKITPIQNRPQMPQSMMGVRPGMVKTFRPGVPGYQPNPSRVAEWVQEQESHLQDQNFNMGGGMNPRMPNNSMRMMHPWPSGGPPQGFPGNYPMFPEGFEQEMMFHSQNTNLSHHKVPDENLTPEQLKKREESLTNLRKIQQMLFPEQRGGGHPGFVHMPGQGPGPGGMMPNEMMMQQNMMSPEGMIGNQPGMMGPDGMMSVSQGCPMPGGPPNMMMSHMRGPGPQGMGPGPQNMQNLSPPQREWLRLQQEYYMDKRRHQQQQIAQRMGHPNMEMSGGQQWQPPPPSYSSTISQKRHGSVGSLSTSPNNNGPIGSPIPGFDPNDPLGGVFPPRQQKSPFTGMNHPEFGGMNMAGPTGGPGNFEQSFGPHGVPMHPGMVPMMSRKNSQVTIQRAGNPEQFIPEISTSPIPGSNKPPPSYAQSQKRKRVDLEEELYKNLQPTPSPQQINYNLNQFEGQELTITKQLNAAYREPIPPNDQSQNHSSQNQVPHSPMHGPGSNRGPMSNSSQTSSGPLSSPGPMPGQNPTFGASMRLSHFDPSPNSNMSSNNGPHMPSNAGPHLTPSTKSSSMSNITSASLANLAKGVEHLSNQMQQNMMQGGPFHSIQMQGQQGGANPNSQNSASVTSSVETSSQNPSAPSVNNTFVNATMSIQQLNIQSVNNPHGHGYNPTMSVQQMNMEQQQHSQMTAMSNSGVHVPQGMPSSQSQGMPCSMPQGMPMSSTGPTSSSGAMSQQTPIAMGHPGMRNNPQQMGHGPAHTSSSAPPNMMPQGGRMSPNFSASSMGNANVQIQAKAPNTIQYLPAHPPTNQPGPQVSTKRPDIEFMQRFASPMGNIENKVPTSKMQYFPQANQPQSGMENFGPGMQPSGRCSPFAGPGVPMNSGIGPHPMQRGGNMPQEMHPNMPGNGGMNMMNTEMHNQEAMMMSNQMASMQGGMPPGGMMSEQMMARTYGQMSAQGAMMSSSNGNMMRMEGMATMAHQNSPPFPGGRENMMEMMHGGPMPGRNFGPGMERMSGQGHGPPMNPMGNYGPMSRQGGMRMSGPGNPNMPNMLPNGPGHNPGYNAQYEQFQQQLYSQGRSRQMSPMGGAMMPGPGQPQYMNMMPNMP</sequence>
<feature type="compositionally biased region" description="Low complexity" evidence="4">
    <location>
        <begin position="491"/>
        <end position="503"/>
    </location>
</feature>
<reference evidence="6 7" key="1">
    <citation type="submission" date="2020-06" db="EMBL/GenBank/DDBJ databases">
        <authorList>
            <person name="Li R."/>
            <person name="Bekaert M."/>
        </authorList>
    </citation>
    <scope>NUCLEOTIDE SEQUENCE [LARGE SCALE GENOMIC DNA]</scope>
    <source>
        <strain evidence="7">wild</strain>
    </source>
</reference>
<feature type="compositionally biased region" description="Low complexity" evidence="4">
    <location>
        <begin position="660"/>
        <end position="675"/>
    </location>
</feature>
<feature type="compositionally biased region" description="Low complexity" evidence="4">
    <location>
        <begin position="898"/>
        <end position="914"/>
    </location>
</feature>
<organism evidence="6 7">
    <name type="scientific">Mytilus coruscus</name>
    <name type="common">Sea mussel</name>
    <dbReference type="NCBI Taxonomy" id="42192"/>
    <lineage>
        <taxon>Eukaryota</taxon>
        <taxon>Metazoa</taxon>
        <taxon>Spiralia</taxon>
        <taxon>Lophotrochozoa</taxon>
        <taxon>Mollusca</taxon>
        <taxon>Bivalvia</taxon>
        <taxon>Autobranchia</taxon>
        <taxon>Pteriomorphia</taxon>
        <taxon>Mytilida</taxon>
        <taxon>Mytiloidea</taxon>
        <taxon>Mytilidae</taxon>
        <taxon>Mytilinae</taxon>
        <taxon>Mytilus</taxon>
    </lineage>
</organism>
<evidence type="ECO:0000256" key="4">
    <source>
        <dbReference type="SAM" id="MobiDB-lite"/>
    </source>
</evidence>
<comment type="similarity">
    <text evidence="2">Belongs to the BCL9 family.</text>
</comment>
<dbReference type="Pfam" id="PF11502">
    <property type="entry name" value="BCL9"/>
    <property type="match status" value="1"/>
</dbReference>
<feature type="region of interest" description="Disordered" evidence="4">
    <location>
        <begin position="1"/>
        <end position="128"/>
    </location>
</feature>
<evidence type="ECO:0000259" key="5">
    <source>
        <dbReference type="Pfam" id="PF11502"/>
    </source>
</evidence>
<protein>
    <submittedName>
        <fullName evidence="6">BCL9</fullName>
    </submittedName>
</protein>
<keyword evidence="7" id="KW-1185">Reference proteome</keyword>
<comment type="subcellular location">
    <subcellularLocation>
        <location evidence="1">Nucleus</location>
    </subcellularLocation>
</comment>
<feature type="region of interest" description="Disordered" evidence="4">
    <location>
        <begin position="783"/>
        <end position="822"/>
    </location>
</feature>
<feature type="compositionally biased region" description="Basic and acidic residues" evidence="4">
    <location>
        <begin position="17"/>
        <end position="29"/>
    </location>
</feature>
<feature type="compositionally biased region" description="Polar residues" evidence="4">
    <location>
        <begin position="31"/>
        <end position="91"/>
    </location>
</feature>
<evidence type="ECO:0000313" key="6">
    <source>
        <dbReference type="EMBL" id="CAC5367416.1"/>
    </source>
</evidence>
<dbReference type="EMBL" id="CACVKT020001360">
    <property type="protein sequence ID" value="CAC5367416.1"/>
    <property type="molecule type" value="Genomic_DNA"/>
</dbReference>
<dbReference type="GO" id="GO:0005634">
    <property type="term" value="C:nucleus"/>
    <property type="evidence" value="ECO:0007669"/>
    <property type="project" value="UniProtKB-SubCell"/>
</dbReference>
<dbReference type="InterPro" id="IPR024670">
    <property type="entry name" value="BCL9_beta-catenin-bd_dom"/>
</dbReference>
<feature type="region of interest" description="Disordered" evidence="4">
    <location>
        <begin position="897"/>
        <end position="963"/>
    </location>
</feature>
<feature type="compositionally biased region" description="Low complexity" evidence="4">
    <location>
        <begin position="688"/>
        <end position="699"/>
    </location>
</feature>
<evidence type="ECO:0000256" key="3">
    <source>
        <dbReference type="ARBA" id="ARBA00023242"/>
    </source>
</evidence>
<feature type="compositionally biased region" description="Polar residues" evidence="4">
    <location>
        <begin position="788"/>
        <end position="803"/>
    </location>
</feature>
<gene>
    <name evidence="6" type="ORF">MCOR_7327</name>
</gene>
<proteinExistence type="inferred from homology"/>
<keyword evidence="3" id="KW-0539">Nucleus</keyword>
<feature type="region of interest" description="Disordered" evidence="4">
    <location>
        <begin position="655"/>
        <end position="755"/>
    </location>
</feature>
<feature type="region of interest" description="Disordered" evidence="4">
    <location>
        <begin position="585"/>
        <end position="611"/>
    </location>
</feature>
<dbReference type="OrthoDB" id="7668649at2759"/>
<feature type="compositionally biased region" description="Low complexity" evidence="4">
    <location>
        <begin position="804"/>
        <end position="815"/>
    </location>
</feature>
<name>A0A6J8AGV9_MYTCO</name>
<accession>A0A6J8AGV9</accession>
<feature type="compositionally biased region" description="Low complexity" evidence="4">
    <location>
        <begin position="92"/>
        <end position="110"/>
    </location>
</feature>
<dbReference type="Proteomes" id="UP000507470">
    <property type="component" value="Unassembled WGS sequence"/>
</dbReference>
<feature type="region of interest" description="Disordered" evidence="4">
    <location>
        <begin position="456"/>
        <end position="529"/>
    </location>
</feature>
<feature type="compositionally biased region" description="Low complexity" evidence="4">
    <location>
        <begin position="722"/>
        <end position="755"/>
    </location>
</feature>
<feature type="compositionally biased region" description="Polar residues" evidence="4">
    <location>
        <begin position="111"/>
        <end position="128"/>
    </location>
</feature>
<evidence type="ECO:0000256" key="2">
    <source>
        <dbReference type="ARBA" id="ARBA00009200"/>
    </source>
</evidence>
<evidence type="ECO:0000313" key="7">
    <source>
        <dbReference type="Proteomes" id="UP000507470"/>
    </source>
</evidence>
<evidence type="ECO:0000256" key="1">
    <source>
        <dbReference type="ARBA" id="ARBA00004123"/>
    </source>
</evidence>